<evidence type="ECO:0000259" key="8">
    <source>
        <dbReference type="PROSITE" id="PS50217"/>
    </source>
</evidence>
<gene>
    <name evidence="9" type="ORF">P691DRAFT_761137</name>
</gene>
<evidence type="ECO:0000256" key="7">
    <source>
        <dbReference type="SAM" id="MobiDB-lite"/>
    </source>
</evidence>
<feature type="region of interest" description="Disordered" evidence="7">
    <location>
        <begin position="603"/>
        <end position="629"/>
    </location>
</feature>
<dbReference type="Gene3D" id="1.20.5.170">
    <property type="match status" value="1"/>
</dbReference>
<evidence type="ECO:0000256" key="6">
    <source>
        <dbReference type="ARBA" id="ARBA00023242"/>
    </source>
</evidence>
<feature type="region of interest" description="Disordered" evidence="7">
    <location>
        <begin position="256"/>
        <end position="316"/>
    </location>
</feature>
<keyword evidence="6" id="KW-0539">Nucleus</keyword>
<dbReference type="Proteomes" id="UP000807342">
    <property type="component" value="Unassembled WGS sequence"/>
</dbReference>
<evidence type="ECO:0000313" key="9">
    <source>
        <dbReference type="EMBL" id="KAF9446986.1"/>
    </source>
</evidence>
<feature type="region of interest" description="Disordered" evidence="7">
    <location>
        <begin position="432"/>
        <end position="453"/>
    </location>
</feature>
<organism evidence="9 10">
    <name type="scientific">Macrolepiota fuliginosa MF-IS2</name>
    <dbReference type="NCBI Taxonomy" id="1400762"/>
    <lineage>
        <taxon>Eukaryota</taxon>
        <taxon>Fungi</taxon>
        <taxon>Dikarya</taxon>
        <taxon>Basidiomycota</taxon>
        <taxon>Agaricomycotina</taxon>
        <taxon>Agaricomycetes</taxon>
        <taxon>Agaricomycetidae</taxon>
        <taxon>Agaricales</taxon>
        <taxon>Agaricineae</taxon>
        <taxon>Agaricaceae</taxon>
        <taxon>Macrolepiota</taxon>
    </lineage>
</organism>
<dbReference type="PROSITE" id="PS50217">
    <property type="entry name" value="BZIP"/>
    <property type="match status" value="1"/>
</dbReference>
<dbReference type="AlphaFoldDB" id="A0A9P5XCW8"/>
<feature type="region of interest" description="Disordered" evidence="7">
    <location>
        <begin position="740"/>
        <end position="760"/>
    </location>
</feature>
<feature type="domain" description="BZIP" evidence="8">
    <location>
        <begin position="324"/>
        <end position="387"/>
    </location>
</feature>
<feature type="compositionally biased region" description="Acidic residues" evidence="7">
    <location>
        <begin position="150"/>
        <end position="164"/>
    </location>
</feature>
<feature type="compositionally biased region" description="Polar residues" evidence="7">
    <location>
        <begin position="165"/>
        <end position="189"/>
    </location>
</feature>
<dbReference type="GO" id="GO:0005634">
    <property type="term" value="C:nucleus"/>
    <property type="evidence" value="ECO:0007669"/>
    <property type="project" value="UniProtKB-SubCell"/>
</dbReference>
<dbReference type="GO" id="GO:0003677">
    <property type="term" value="F:DNA binding"/>
    <property type="evidence" value="ECO:0007669"/>
    <property type="project" value="UniProtKB-KW"/>
</dbReference>
<dbReference type="EMBL" id="MU151220">
    <property type="protein sequence ID" value="KAF9446986.1"/>
    <property type="molecule type" value="Genomic_DNA"/>
</dbReference>
<reference evidence="9" key="1">
    <citation type="submission" date="2020-11" db="EMBL/GenBank/DDBJ databases">
        <authorList>
            <consortium name="DOE Joint Genome Institute"/>
            <person name="Ahrendt S."/>
            <person name="Riley R."/>
            <person name="Andreopoulos W."/>
            <person name="Labutti K."/>
            <person name="Pangilinan J."/>
            <person name="Ruiz-Duenas F.J."/>
            <person name="Barrasa J.M."/>
            <person name="Sanchez-Garcia M."/>
            <person name="Camarero S."/>
            <person name="Miyauchi S."/>
            <person name="Serrano A."/>
            <person name="Linde D."/>
            <person name="Babiker R."/>
            <person name="Drula E."/>
            <person name="Ayuso-Fernandez I."/>
            <person name="Pacheco R."/>
            <person name="Padilla G."/>
            <person name="Ferreira P."/>
            <person name="Barriuso J."/>
            <person name="Kellner H."/>
            <person name="Castanera R."/>
            <person name="Alfaro M."/>
            <person name="Ramirez L."/>
            <person name="Pisabarro A.G."/>
            <person name="Kuo A."/>
            <person name="Tritt A."/>
            <person name="Lipzen A."/>
            <person name="He G."/>
            <person name="Yan M."/>
            <person name="Ng V."/>
            <person name="Cullen D."/>
            <person name="Martin F."/>
            <person name="Rosso M.-N."/>
            <person name="Henrissat B."/>
            <person name="Hibbett D."/>
            <person name="Martinez A.T."/>
            <person name="Grigoriev I.V."/>
        </authorList>
    </citation>
    <scope>NUCLEOTIDE SEQUENCE</scope>
    <source>
        <strain evidence="9">MF-IS2</strain>
    </source>
</reference>
<evidence type="ECO:0000256" key="5">
    <source>
        <dbReference type="ARBA" id="ARBA00023163"/>
    </source>
</evidence>
<keyword evidence="10" id="KW-1185">Reference proteome</keyword>
<evidence type="ECO:0000313" key="10">
    <source>
        <dbReference type="Proteomes" id="UP000807342"/>
    </source>
</evidence>
<feature type="compositionally biased region" description="Low complexity" evidence="7">
    <location>
        <begin position="19"/>
        <end position="35"/>
    </location>
</feature>
<comment type="caution">
    <text evidence="9">The sequence shown here is derived from an EMBL/GenBank/DDBJ whole genome shotgun (WGS) entry which is preliminary data.</text>
</comment>
<accession>A0A9P5XCW8</accession>
<comment type="similarity">
    <text evidence="2">Belongs to the bZIP family.</text>
</comment>
<dbReference type="InterPro" id="IPR046347">
    <property type="entry name" value="bZIP_sf"/>
</dbReference>
<feature type="compositionally biased region" description="Polar residues" evidence="7">
    <location>
        <begin position="691"/>
        <end position="700"/>
    </location>
</feature>
<dbReference type="PROSITE" id="PS00036">
    <property type="entry name" value="BZIP_BASIC"/>
    <property type="match status" value="1"/>
</dbReference>
<feature type="compositionally biased region" description="Basic and acidic residues" evidence="7">
    <location>
        <begin position="701"/>
        <end position="710"/>
    </location>
</feature>
<feature type="region of interest" description="Disordered" evidence="7">
    <location>
        <begin position="666"/>
        <end position="710"/>
    </location>
</feature>
<feature type="region of interest" description="Disordered" evidence="7">
    <location>
        <begin position="18"/>
        <end position="52"/>
    </location>
</feature>
<evidence type="ECO:0000256" key="3">
    <source>
        <dbReference type="ARBA" id="ARBA00023015"/>
    </source>
</evidence>
<keyword evidence="3" id="KW-0805">Transcription regulation</keyword>
<keyword evidence="4" id="KW-0238">DNA-binding</keyword>
<dbReference type="SUPFAM" id="SSF57959">
    <property type="entry name" value="Leucine zipper domain"/>
    <property type="match status" value="1"/>
</dbReference>
<keyword evidence="5" id="KW-0804">Transcription</keyword>
<dbReference type="GO" id="GO:0003700">
    <property type="term" value="F:DNA-binding transcription factor activity"/>
    <property type="evidence" value="ECO:0007669"/>
    <property type="project" value="InterPro"/>
</dbReference>
<feature type="region of interest" description="Disordered" evidence="7">
    <location>
        <begin position="141"/>
        <end position="224"/>
    </location>
</feature>
<comment type="subcellular location">
    <subcellularLocation>
        <location evidence="1">Nucleus</location>
    </subcellularLocation>
</comment>
<dbReference type="OrthoDB" id="5571888at2759"/>
<name>A0A9P5XCW8_9AGAR</name>
<dbReference type="PANTHER" id="PTHR47416:SF8">
    <property type="entry name" value="BASIC-LEUCINE ZIPPER TRANSCRIPTION FACTOR E-RELATED"/>
    <property type="match status" value="1"/>
</dbReference>
<evidence type="ECO:0000256" key="1">
    <source>
        <dbReference type="ARBA" id="ARBA00004123"/>
    </source>
</evidence>
<dbReference type="CDD" id="cd14810">
    <property type="entry name" value="bZIP_u1"/>
    <property type="match status" value="1"/>
</dbReference>
<protein>
    <recommendedName>
        <fullName evidence="8">BZIP domain-containing protein</fullName>
    </recommendedName>
</protein>
<dbReference type="Pfam" id="PF00170">
    <property type="entry name" value="bZIP_1"/>
    <property type="match status" value="1"/>
</dbReference>
<sequence length="865" mass="90289">MLTDNGLDIDQFLNTDLFAQAQTSPQSASSSPSSPEQGLLTPPQPVPPPAFHDASDGLVPSFLYDDDLKLIDPLTPSPFDFLGVGSSALDHTMSGYMDLGYNPLAGLSMSMGIDMGLNMPIANIQDDALAQMAIDPQLVDTPASTAPISDFDDEDGAQEGDDEQSSQVSSAGTSPAASGHASTSRSTPAPTAESEKEHERLTLTIAPIKVGGHGKARRGTVQSGGVVKKTGVSLLHRDKENTIASAVFSSGAHSAALASLPSPGPTSLPSPDTAESPTSKGFPNPPAILKAAPSKKGKAKNIEEDDDDDVPQDWRPSPEVFARMTSKEKRQLRNKISARNFRVRRKEYISTLEGDIAERDRLLEAIRSELGTTQSENLALRQEVASLKKVLLEGRGAADLPSLNLPPPAPMPVGLPISAAASVSATTATITSEGIAPSPPTTPSPHQQANATASTNATNPFALNTQKDLPSSPMPRNAGGFWGGQHQPFMAGMGGGAGGITPVHTALVPEVNVGLWGFSGKKVLGDSVGANANINPLMNAVGAGVGLGGGKAMVVERREEGRERERLSAFDAFADTNMFTMKNLDAYRMQLWGKMAAQHHAHQNFLAQQQQQQQQQQQPQQHQSQLTGHAAGLRPAYLSSHALSPKGSIASSNSSLGGTLAALLSGKHTPSSSNSGLLTPPASPRLGAQSARPSSSSVATQKEREREREREAQAAVLAVVASQTLFKKLGNAFWDAFSGSSSSASPSSSSSSSSGSTRNWDADKVRRVLEGKAVVKVVDVEPAVVPVVPSIVVSPAVSVPASVASVGVQTGGGAPSTSASTREVQQQCGVHKKCEEMKGCVSEILEESMRSLTLGHKGGAPARRL</sequence>
<dbReference type="InterPro" id="IPR004827">
    <property type="entry name" value="bZIP"/>
</dbReference>
<dbReference type="PANTHER" id="PTHR47416">
    <property type="entry name" value="BASIC-LEUCINE ZIPPER TRANSCRIPTION FACTOR F-RELATED"/>
    <property type="match status" value="1"/>
</dbReference>
<dbReference type="SMART" id="SM00338">
    <property type="entry name" value="BRLZ"/>
    <property type="match status" value="1"/>
</dbReference>
<evidence type="ECO:0000256" key="4">
    <source>
        <dbReference type="ARBA" id="ARBA00023125"/>
    </source>
</evidence>
<feature type="compositionally biased region" description="Low complexity" evidence="7">
    <location>
        <begin position="603"/>
        <end position="625"/>
    </location>
</feature>
<feature type="compositionally biased region" description="Polar residues" evidence="7">
    <location>
        <begin position="668"/>
        <end position="677"/>
    </location>
</feature>
<feature type="compositionally biased region" description="Low complexity" evidence="7">
    <location>
        <begin position="740"/>
        <end position="756"/>
    </location>
</feature>
<proteinExistence type="inferred from homology"/>
<evidence type="ECO:0000256" key="2">
    <source>
        <dbReference type="ARBA" id="ARBA00007163"/>
    </source>
</evidence>